<reference evidence="4 5" key="1">
    <citation type="submission" date="2016-10" db="EMBL/GenBank/DDBJ databases">
        <authorList>
            <person name="Varghese N."/>
            <person name="Submissions S."/>
        </authorList>
    </citation>
    <scope>NUCLEOTIDE SEQUENCE [LARGE SCALE GENOMIC DNA]</scope>
    <source>
        <strain evidence="4 5">S7-754</strain>
    </source>
</reference>
<proteinExistence type="predicted"/>
<evidence type="ECO:0000313" key="6">
    <source>
        <dbReference type="Proteomes" id="UP000436801"/>
    </source>
</evidence>
<dbReference type="Proteomes" id="UP000436801">
    <property type="component" value="Unassembled WGS sequence"/>
</dbReference>
<keyword evidence="1" id="KW-0812">Transmembrane</keyword>
<organism evidence="4 5">
    <name type="scientific">Sphingomonas carotinifaciens</name>
    <dbReference type="NCBI Taxonomy" id="1166323"/>
    <lineage>
        <taxon>Bacteria</taxon>
        <taxon>Pseudomonadati</taxon>
        <taxon>Pseudomonadota</taxon>
        <taxon>Alphaproteobacteria</taxon>
        <taxon>Sphingomonadales</taxon>
        <taxon>Sphingomonadaceae</taxon>
        <taxon>Sphingomonas</taxon>
    </lineage>
</organism>
<protein>
    <submittedName>
        <fullName evidence="4">Uncharacterized protein</fullName>
    </submittedName>
</protein>
<keyword evidence="1" id="KW-0472">Membrane</keyword>
<feature type="chain" id="PRO_5036307367" evidence="2">
    <location>
        <begin position="22"/>
        <end position="80"/>
    </location>
</feature>
<keyword evidence="2" id="KW-0732">Signal</keyword>
<evidence type="ECO:0000313" key="3">
    <source>
        <dbReference type="EMBL" id="MWC44516.1"/>
    </source>
</evidence>
<accession>A0A1G7RMF2</accession>
<dbReference type="Proteomes" id="UP000323502">
    <property type="component" value="Unassembled WGS sequence"/>
</dbReference>
<dbReference type="EMBL" id="WSUT01000005">
    <property type="protein sequence ID" value="MWC44516.1"/>
    <property type="molecule type" value="Genomic_DNA"/>
</dbReference>
<keyword evidence="1" id="KW-1133">Transmembrane helix</keyword>
<sequence>MKKLIGSAMALSMIATPVVAAAAPANPAAKLSVGKARAGTPSAKSNKLGGGGILAAVLLAGIVAIPVIDIVRSDDDSDSN</sequence>
<reference evidence="3 6" key="2">
    <citation type="submission" date="2019-12" db="EMBL/GenBank/DDBJ databases">
        <authorList>
            <person name="Zheng J."/>
        </authorList>
    </citation>
    <scope>NUCLEOTIDE SEQUENCE [LARGE SCALE GENOMIC DNA]</scope>
    <source>
        <strain evidence="3 6">DSM 27347</strain>
    </source>
</reference>
<gene>
    <name evidence="3" type="ORF">GQR91_12760</name>
    <name evidence="4" type="ORF">SAMN05216557_11225</name>
</gene>
<evidence type="ECO:0000313" key="5">
    <source>
        <dbReference type="Proteomes" id="UP000323502"/>
    </source>
</evidence>
<dbReference type="AlphaFoldDB" id="A0A1G7RMF2"/>
<feature type="transmembrane region" description="Helical" evidence="1">
    <location>
        <begin position="51"/>
        <end position="71"/>
    </location>
</feature>
<dbReference type="EMBL" id="FNBI01000012">
    <property type="protein sequence ID" value="SDG11951.1"/>
    <property type="molecule type" value="Genomic_DNA"/>
</dbReference>
<evidence type="ECO:0000256" key="2">
    <source>
        <dbReference type="SAM" id="SignalP"/>
    </source>
</evidence>
<dbReference type="RefSeq" id="WP_112383952.1">
    <property type="nucleotide sequence ID" value="NZ_CP178397.1"/>
</dbReference>
<keyword evidence="5" id="KW-1185">Reference proteome</keyword>
<evidence type="ECO:0000313" key="4">
    <source>
        <dbReference type="EMBL" id="SDG11951.1"/>
    </source>
</evidence>
<name>A0A1G7RMF2_9SPHN</name>
<evidence type="ECO:0000256" key="1">
    <source>
        <dbReference type="SAM" id="Phobius"/>
    </source>
</evidence>
<feature type="signal peptide" evidence="2">
    <location>
        <begin position="1"/>
        <end position="21"/>
    </location>
</feature>